<name>A0A316HQ75_9PSEU</name>
<dbReference type="Proteomes" id="UP000246005">
    <property type="component" value="Unassembled WGS sequence"/>
</dbReference>
<evidence type="ECO:0000313" key="1">
    <source>
        <dbReference type="EMBL" id="PWK83398.1"/>
    </source>
</evidence>
<evidence type="ECO:0000313" key="2">
    <source>
        <dbReference type="Proteomes" id="UP000246005"/>
    </source>
</evidence>
<dbReference type="EMBL" id="QGHB01000011">
    <property type="protein sequence ID" value="PWK83398.1"/>
    <property type="molecule type" value="Genomic_DNA"/>
</dbReference>
<comment type="caution">
    <text evidence="1">The sequence shown here is derived from an EMBL/GenBank/DDBJ whole genome shotgun (WGS) entry which is preliminary data.</text>
</comment>
<accession>A0A316HQ75</accession>
<proteinExistence type="predicted"/>
<protein>
    <submittedName>
        <fullName evidence="1">Uncharacterized protein</fullName>
    </submittedName>
</protein>
<gene>
    <name evidence="1" type="ORF">C8D88_111283</name>
</gene>
<reference evidence="1 2" key="1">
    <citation type="submission" date="2018-05" db="EMBL/GenBank/DDBJ databases">
        <title>Genomic Encyclopedia of Type Strains, Phase IV (KMG-IV): sequencing the most valuable type-strain genomes for metagenomic binning, comparative biology and taxonomic classification.</title>
        <authorList>
            <person name="Goeker M."/>
        </authorList>
    </citation>
    <scope>NUCLEOTIDE SEQUENCE [LARGE SCALE GENOMIC DNA]</scope>
    <source>
        <strain evidence="1 2">DSM 45480</strain>
    </source>
</reference>
<sequence length="64" mass="6650">MMPALPGEPQVGRASRRSGVVEFTDHVLSGTLRAFKGGVEPGGALDLIGVGGHEHGVWQLRSGN</sequence>
<dbReference type="AlphaFoldDB" id="A0A316HQ75"/>
<organism evidence="1 2">
    <name type="scientific">Lentzea atacamensis</name>
    <dbReference type="NCBI Taxonomy" id="531938"/>
    <lineage>
        <taxon>Bacteria</taxon>
        <taxon>Bacillati</taxon>
        <taxon>Actinomycetota</taxon>
        <taxon>Actinomycetes</taxon>
        <taxon>Pseudonocardiales</taxon>
        <taxon>Pseudonocardiaceae</taxon>
        <taxon>Lentzea</taxon>
    </lineage>
</organism>